<comment type="caution">
    <text evidence="1">The sequence shown here is derived from an EMBL/GenBank/DDBJ whole genome shotgun (WGS) entry which is preliminary data.</text>
</comment>
<dbReference type="Proteomes" id="UP000827721">
    <property type="component" value="Unassembled WGS sequence"/>
</dbReference>
<proteinExistence type="predicted"/>
<keyword evidence="2" id="KW-1185">Reference proteome</keyword>
<name>A0ABQ8HXQ7_9ROSI</name>
<gene>
    <name evidence="1" type="ORF">JRO89_XS06G0113300</name>
</gene>
<accession>A0ABQ8HXQ7</accession>
<reference evidence="1 2" key="1">
    <citation type="submission" date="2021-02" db="EMBL/GenBank/DDBJ databases">
        <title>Plant Genome Project.</title>
        <authorList>
            <person name="Zhang R.-G."/>
        </authorList>
    </citation>
    <scope>NUCLEOTIDE SEQUENCE [LARGE SCALE GENOMIC DNA]</scope>
    <source>
        <tissue evidence="1">Leaves</tissue>
    </source>
</reference>
<organism evidence="1 2">
    <name type="scientific">Xanthoceras sorbifolium</name>
    <dbReference type="NCBI Taxonomy" id="99658"/>
    <lineage>
        <taxon>Eukaryota</taxon>
        <taxon>Viridiplantae</taxon>
        <taxon>Streptophyta</taxon>
        <taxon>Embryophyta</taxon>
        <taxon>Tracheophyta</taxon>
        <taxon>Spermatophyta</taxon>
        <taxon>Magnoliopsida</taxon>
        <taxon>eudicotyledons</taxon>
        <taxon>Gunneridae</taxon>
        <taxon>Pentapetalae</taxon>
        <taxon>rosids</taxon>
        <taxon>malvids</taxon>
        <taxon>Sapindales</taxon>
        <taxon>Sapindaceae</taxon>
        <taxon>Xanthoceroideae</taxon>
        <taxon>Xanthoceras</taxon>
    </lineage>
</organism>
<dbReference type="EMBL" id="JAFEMO010000006">
    <property type="protein sequence ID" value="KAH7569145.1"/>
    <property type="molecule type" value="Genomic_DNA"/>
</dbReference>
<protein>
    <submittedName>
        <fullName evidence="1">Uncharacterized protein</fullName>
    </submittedName>
</protein>
<evidence type="ECO:0000313" key="2">
    <source>
        <dbReference type="Proteomes" id="UP000827721"/>
    </source>
</evidence>
<evidence type="ECO:0000313" key="1">
    <source>
        <dbReference type="EMBL" id="KAH7569145.1"/>
    </source>
</evidence>
<sequence length="206" mass="23033">MERKSCCGSSSYVPSSCVSTVPKKETIAVTTPPKKEEDVKPQITTTNKEASQVGVLQTPKTEKQAENVSVKKEDLLLWVFSQLRAAMDEQLLYGKLCSVSSFFLVNISEVLPKLEYLKGYVTTLATKMEDPEKVHSILCSFEEVRAEGPDLMTKIDEVVTYLNQEPPPSEETPAKFEAQLTDIFNKVENKLNNFCVQFSINLPSNT</sequence>